<dbReference type="KEGG" id="csol:105361213"/>
<dbReference type="CDD" id="cd21853">
    <property type="entry name" value="KNL1_NTD"/>
    <property type="match status" value="1"/>
</dbReference>
<evidence type="ECO:0000313" key="3">
    <source>
        <dbReference type="RefSeq" id="XP_011496624.1"/>
    </source>
</evidence>
<reference evidence="3" key="1">
    <citation type="submission" date="2025-08" db="UniProtKB">
        <authorList>
            <consortium name="RefSeq"/>
        </authorList>
    </citation>
    <scope>IDENTIFICATION</scope>
</reference>
<feature type="region of interest" description="Disordered" evidence="1">
    <location>
        <begin position="20"/>
        <end position="39"/>
    </location>
</feature>
<dbReference type="RefSeq" id="XP_011496624.1">
    <property type="nucleotide sequence ID" value="XM_011498322.1"/>
</dbReference>
<evidence type="ECO:0000256" key="1">
    <source>
        <dbReference type="SAM" id="MobiDB-lite"/>
    </source>
</evidence>
<accession>A0AAJ6YEJ6</accession>
<name>A0AAJ6YEJ6_9HYME</name>
<gene>
    <name evidence="3" type="primary">LOC105361213</name>
</gene>
<protein>
    <submittedName>
        <fullName evidence="3">Uncharacterized protein LOC105361213</fullName>
    </submittedName>
</protein>
<dbReference type="Proteomes" id="UP000695007">
    <property type="component" value="Unplaced"/>
</dbReference>
<keyword evidence="2" id="KW-1185">Reference proteome</keyword>
<feature type="compositionally biased region" description="Polar residues" evidence="1">
    <location>
        <begin position="28"/>
        <end position="39"/>
    </location>
</feature>
<proteinExistence type="predicted"/>
<dbReference type="AlphaFoldDB" id="A0AAJ6YEJ6"/>
<organism evidence="2 3">
    <name type="scientific">Ceratosolen solmsi marchali</name>
    <dbReference type="NCBI Taxonomy" id="326594"/>
    <lineage>
        <taxon>Eukaryota</taxon>
        <taxon>Metazoa</taxon>
        <taxon>Ecdysozoa</taxon>
        <taxon>Arthropoda</taxon>
        <taxon>Hexapoda</taxon>
        <taxon>Insecta</taxon>
        <taxon>Pterygota</taxon>
        <taxon>Neoptera</taxon>
        <taxon>Endopterygota</taxon>
        <taxon>Hymenoptera</taxon>
        <taxon>Apocrita</taxon>
        <taxon>Proctotrupomorpha</taxon>
        <taxon>Chalcidoidea</taxon>
        <taxon>Agaonidae</taxon>
        <taxon>Agaoninae</taxon>
        <taxon>Ceratosolen</taxon>
    </lineage>
</organism>
<dbReference type="GeneID" id="105361213"/>
<sequence length="490" mass="56057">MEFSKQENVSRQSSILKLPKQRQPLQCVATNSSSSENSPTVKIKRRVSFAKNRRIREFCNEAEPESVWDDTYEEHDLSSTKSNCSNTNEHPVIISVPCDDKENFPVQLFLQNNQLECKEIQMVNQNKQDYLLQDHVEINRTINNIDPKITDIQNKDKNALSTIFYNDVMDITTNISVNMHCRNQVASSLGDTVLVSQTCTQGTSVKIIEDVPLMSDIGQKIKLDINTEKSCQDKENLSNSIQTKFTSTLPSSAWIKSNRQHKIVDESETINKTVKVTRDMYNNTFDNQIINKTIDLSKDIKNFSNKLIERINIVHDKLNEHKAMQEQTKVSSEKSMEITEAVPNCNTNHQTNTKIEKLFCEVLQDNVKNSSNQSINIPIAGSVYNRNYQLGAGTNQVVCEEMKKTPKILSNISMEIIKNVPTYETNYQSGTDVKNISHKMIDDQTKISTDKAINVKETVFLGSQNDETTKLFLFVMKVINLQLRMKRYMM</sequence>
<evidence type="ECO:0000313" key="2">
    <source>
        <dbReference type="Proteomes" id="UP000695007"/>
    </source>
</evidence>